<evidence type="ECO:0000256" key="5">
    <source>
        <dbReference type="ARBA" id="ARBA00049660"/>
    </source>
</evidence>
<comment type="similarity">
    <text evidence="5">Belongs to the FNT transporter (TC 1.A.16) family.</text>
</comment>
<evidence type="ECO:0000256" key="1">
    <source>
        <dbReference type="ARBA" id="ARBA00004141"/>
    </source>
</evidence>
<dbReference type="GeneID" id="19107837"/>
<dbReference type="KEGG" id="bcom:BAUCODRAFT_123949"/>
<keyword evidence="3 6" id="KW-1133">Transmembrane helix</keyword>
<feature type="transmembrane region" description="Helical" evidence="6">
    <location>
        <begin position="135"/>
        <end position="155"/>
    </location>
</feature>
<dbReference type="PANTHER" id="PTHR30520">
    <property type="entry name" value="FORMATE TRANSPORTER-RELATED"/>
    <property type="match status" value="1"/>
</dbReference>
<protein>
    <recommendedName>
        <fullName evidence="9">Formate/nitrite transporter</fullName>
    </recommendedName>
</protein>
<comment type="subcellular location">
    <subcellularLocation>
        <location evidence="1">Membrane</location>
        <topology evidence="1">Multi-pass membrane protein</topology>
    </subcellularLocation>
</comment>
<dbReference type="OMA" id="FTGAYLW"/>
<reference evidence="7 8" key="1">
    <citation type="journal article" date="2012" name="PLoS Pathog.">
        <title>Diverse lifestyles and strategies of plant pathogenesis encoded in the genomes of eighteen Dothideomycetes fungi.</title>
        <authorList>
            <person name="Ohm R.A."/>
            <person name="Feau N."/>
            <person name="Henrissat B."/>
            <person name="Schoch C.L."/>
            <person name="Horwitz B.A."/>
            <person name="Barry K.W."/>
            <person name="Condon B.J."/>
            <person name="Copeland A.C."/>
            <person name="Dhillon B."/>
            <person name="Glaser F."/>
            <person name="Hesse C.N."/>
            <person name="Kosti I."/>
            <person name="LaButti K."/>
            <person name="Lindquist E.A."/>
            <person name="Lucas S."/>
            <person name="Salamov A.A."/>
            <person name="Bradshaw R.E."/>
            <person name="Ciuffetti L."/>
            <person name="Hamelin R.C."/>
            <person name="Kema G.H.J."/>
            <person name="Lawrence C."/>
            <person name="Scott J.A."/>
            <person name="Spatafora J.W."/>
            <person name="Turgeon B.G."/>
            <person name="de Wit P.J.G.M."/>
            <person name="Zhong S."/>
            <person name="Goodwin S.B."/>
            <person name="Grigoriev I.V."/>
        </authorList>
    </citation>
    <scope>NUCLEOTIDE SEQUENCE [LARGE SCALE GENOMIC DNA]</scope>
    <source>
        <strain evidence="7 8">UAMH 10762</strain>
    </source>
</reference>
<evidence type="ECO:0000256" key="2">
    <source>
        <dbReference type="ARBA" id="ARBA00022692"/>
    </source>
</evidence>
<evidence type="ECO:0008006" key="9">
    <source>
        <dbReference type="Google" id="ProtNLM"/>
    </source>
</evidence>
<dbReference type="AlphaFoldDB" id="M2N5I6"/>
<dbReference type="GO" id="GO:0015707">
    <property type="term" value="P:nitrite transport"/>
    <property type="evidence" value="ECO:0007669"/>
    <property type="project" value="TreeGrafter"/>
</dbReference>
<feature type="transmembrane region" description="Helical" evidence="6">
    <location>
        <begin position="167"/>
        <end position="186"/>
    </location>
</feature>
<gene>
    <name evidence="7" type="ORF">BAUCODRAFT_123949</name>
</gene>
<dbReference type="OrthoDB" id="4829at2759"/>
<keyword evidence="2 6" id="KW-0812">Transmembrane</keyword>
<dbReference type="PANTHER" id="PTHR30520:SF6">
    <property type="entry name" value="FORMATE_NITRATE FAMILY TRANSPORTER (EUROFUNG)"/>
    <property type="match status" value="1"/>
</dbReference>
<evidence type="ECO:0000256" key="6">
    <source>
        <dbReference type="SAM" id="Phobius"/>
    </source>
</evidence>
<dbReference type="Gene3D" id="1.20.1080.10">
    <property type="entry name" value="Glycerol uptake facilitator protein"/>
    <property type="match status" value="1"/>
</dbReference>
<name>M2N5I6_BAUPA</name>
<feature type="transmembrane region" description="Helical" evidence="6">
    <location>
        <begin position="12"/>
        <end position="30"/>
    </location>
</feature>
<keyword evidence="4 6" id="KW-0472">Membrane</keyword>
<dbReference type="InterPro" id="IPR000292">
    <property type="entry name" value="For/NO2_transpt"/>
</dbReference>
<dbReference type="Pfam" id="PF01226">
    <property type="entry name" value="Form_Nir_trans"/>
    <property type="match status" value="1"/>
</dbReference>
<accession>M2N5I6</accession>
<dbReference type="GO" id="GO:0005886">
    <property type="term" value="C:plasma membrane"/>
    <property type="evidence" value="ECO:0007669"/>
    <property type="project" value="TreeGrafter"/>
</dbReference>
<dbReference type="GO" id="GO:0015513">
    <property type="term" value="F:high-affinity secondary active nitrite transmembrane transporter activity"/>
    <property type="evidence" value="ECO:0007669"/>
    <property type="project" value="TreeGrafter"/>
</dbReference>
<feature type="transmembrane region" description="Helical" evidence="6">
    <location>
        <begin position="42"/>
        <end position="63"/>
    </location>
</feature>
<dbReference type="EMBL" id="KB445558">
    <property type="protein sequence ID" value="EMC94309.1"/>
    <property type="molecule type" value="Genomic_DNA"/>
</dbReference>
<evidence type="ECO:0000256" key="4">
    <source>
        <dbReference type="ARBA" id="ARBA00023136"/>
    </source>
</evidence>
<sequence>MGLCFLKNVYGGLLLSAGGELSLALGMGFPNVTNNDLGLMRLLQGITFPIGLVIVYFLGAELYTGYGMWFAMTALSRRGKPTQYIRAIIASLLGNYLGAFLWATLQSYLTETLTEEPWRGRIISSVDSDFTDNQFHIIFLRSIGCGFLVTIAMLMGTQNRDGISKALGLHLPFFISTVLQFPHTVESMYMGTTGMLLGSRLTVWKFLWKCLLPVILGNAVGGAFTGAYNWYVYVKRKDDKQRSDGRDWLPVSSDD</sequence>
<evidence type="ECO:0000256" key="3">
    <source>
        <dbReference type="ARBA" id="ARBA00022989"/>
    </source>
</evidence>
<keyword evidence="8" id="KW-1185">Reference proteome</keyword>
<feature type="transmembrane region" description="Helical" evidence="6">
    <location>
        <begin position="206"/>
        <end position="232"/>
    </location>
</feature>
<evidence type="ECO:0000313" key="8">
    <source>
        <dbReference type="Proteomes" id="UP000011761"/>
    </source>
</evidence>
<dbReference type="eggNOG" id="ENOG502QUGF">
    <property type="taxonomic scope" value="Eukaryota"/>
</dbReference>
<dbReference type="RefSeq" id="XP_007678249.1">
    <property type="nucleotide sequence ID" value="XM_007680059.1"/>
</dbReference>
<feature type="transmembrane region" description="Helical" evidence="6">
    <location>
        <begin position="84"/>
        <end position="105"/>
    </location>
</feature>
<dbReference type="Proteomes" id="UP000011761">
    <property type="component" value="Unassembled WGS sequence"/>
</dbReference>
<evidence type="ECO:0000313" key="7">
    <source>
        <dbReference type="EMBL" id="EMC94309.1"/>
    </source>
</evidence>
<dbReference type="HOGENOM" id="CLU_036896_0_0_1"/>
<proteinExistence type="inferred from homology"/>
<dbReference type="InterPro" id="IPR023271">
    <property type="entry name" value="Aquaporin-like"/>
</dbReference>
<organism evidence="7 8">
    <name type="scientific">Baudoinia panamericana (strain UAMH 10762)</name>
    <name type="common">Angels' share fungus</name>
    <name type="synonym">Baudoinia compniacensis (strain UAMH 10762)</name>
    <dbReference type="NCBI Taxonomy" id="717646"/>
    <lineage>
        <taxon>Eukaryota</taxon>
        <taxon>Fungi</taxon>
        <taxon>Dikarya</taxon>
        <taxon>Ascomycota</taxon>
        <taxon>Pezizomycotina</taxon>
        <taxon>Dothideomycetes</taxon>
        <taxon>Dothideomycetidae</taxon>
        <taxon>Mycosphaerellales</taxon>
        <taxon>Teratosphaeriaceae</taxon>
        <taxon>Baudoinia</taxon>
    </lineage>
</organism>